<evidence type="ECO:0000313" key="3">
    <source>
        <dbReference type="EMBL" id="CAG8611918.1"/>
    </source>
</evidence>
<dbReference type="InterPro" id="IPR045010">
    <property type="entry name" value="MDR_fam"/>
</dbReference>
<proteinExistence type="predicted"/>
<dbReference type="InterPro" id="IPR013149">
    <property type="entry name" value="ADH-like_C"/>
</dbReference>
<dbReference type="Proteomes" id="UP000789739">
    <property type="component" value="Unassembled WGS sequence"/>
</dbReference>
<dbReference type="Pfam" id="PF16884">
    <property type="entry name" value="ADH_N_2"/>
    <property type="match status" value="1"/>
</dbReference>
<dbReference type="CDD" id="cd05288">
    <property type="entry name" value="PGDH"/>
    <property type="match status" value="1"/>
</dbReference>
<dbReference type="SUPFAM" id="SSF51735">
    <property type="entry name" value="NAD(P)-binding Rossmann-fold domains"/>
    <property type="match status" value="1"/>
</dbReference>
<dbReference type="Pfam" id="PF00107">
    <property type="entry name" value="ADH_zinc_N"/>
    <property type="match status" value="1"/>
</dbReference>
<dbReference type="InterPro" id="IPR041694">
    <property type="entry name" value="ADH_N_2"/>
</dbReference>
<dbReference type="PANTHER" id="PTHR43205">
    <property type="entry name" value="PROSTAGLANDIN REDUCTASE"/>
    <property type="match status" value="1"/>
</dbReference>
<dbReference type="SMART" id="SM00829">
    <property type="entry name" value="PKS_ER"/>
    <property type="match status" value="1"/>
</dbReference>
<dbReference type="Gene3D" id="3.90.180.10">
    <property type="entry name" value="Medium-chain alcohol dehydrogenases, catalytic domain"/>
    <property type="match status" value="1"/>
</dbReference>
<dbReference type="PANTHER" id="PTHR43205:SF42">
    <property type="entry name" value="ALCOHOL DEHYDROGENASE, ZINC-CONTAINING (AFU_ORTHOLOGUE AFUA_7G04530)"/>
    <property type="match status" value="1"/>
</dbReference>
<protein>
    <submittedName>
        <fullName evidence="3">1039_t:CDS:1</fullName>
    </submittedName>
</protein>
<organism evidence="3 4">
    <name type="scientific">Paraglomus brasilianum</name>
    <dbReference type="NCBI Taxonomy" id="144538"/>
    <lineage>
        <taxon>Eukaryota</taxon>
        <taxon>Fungi</taxon>
        <taxon>Fungi incertae sedis</taxon>
        <taxon>Mucoromycota</taxon>
        <taxon>Glomeromycotina</taxon>
        <taxon>Glomeromycetes</taxon>
        <taxon>Paraglomerales</taxon>
        <taxon>Paraglomeraceae</taxon>
        <taxon>Paraglomus</taxon>
    </lineage>
</organism>
<evidence type="ECO:0000259" key="2">
    <source>
        <dbReference type="SMART" id="SM00829"/>
    </source>
</evidence>
<dbReference type="GO" id="GO:0016628">
    <property type="term" value="F:oxidoreductase activity, acting on the CH-CH group of donors, NAD or NADP as acceptor"/>
    <property type="evidence" value="ECO:0007669"/>
    <property type="project" value="InterPro"/>
</dbReference>
<keyword evidence="4" id="KW-1185">Reference proteome</keyword>
<sequence>MPEDLDKKSLEGENTRVIFVKRPDNGPINPSEIFKIVKTSIPTEEDIPHDHVLVKVLYLSLDPAMRGWMNDRRSYIKPVGLNEVMRGVTVGEVIISKNPNFQPGDKVQGSQGWQTYAVANGKDIIKLNPPPGASLSDYIGLFGITGLTAYFGLLDIGKPVAGETVVISGAAGATGSVAGQIAKIKGCRVIGTAGTREKCEFLEKELGFDVALNYRDPDFAEKLKAATPNYINVFFDNVGGDILDLCLARIATKARIVLCGAISQYNEKKPKGPAFYTALIIQRARMEGFIVMDYQDRWPEARRDLVEWFKEGKLKRREHVIMGLENAPDGLLQLFAGKNTGKMVVKVAEPSTMSKM</sequence>
<evidence type="ECO:0000256" key="1">
    <source>
        <dbReference type="ARBA" id="ARBA00023002"/>
    </source>
</evidence>
<gene>
    <name evidence="3" type="ORF">PBRASI_LOCUS8219</name>
</gene>
<dbReference type="Gene3D" id="3.40.50.720">
    <property type="entry name" value="NAD(P)-binding Rossmann-like Domain"/>
    <property type="match status" value="1"/>
</dbReference>
<dbReference type="FunFam" id="3.40.50.720:FF:000121">
    <property type="entry name" value="Prostaglandin reductase 2"/>
    <property type="match status" value="1"/>
</dbReference>
<dbReference type="InterPro" id="IPR020843">
    <property type="entry name" value="ER"/>
</dbReference>
<dbReference type="InterPro" id="IPR011032">
    <property type="entry name" value="GroES-like_sf"/>
</dbReference>
<dbReference type="InterPro" id="IPR036291">
    <property type="entry name" value="NAD(P)-bd_dom_sf"/>
</dbReference>
<evidence type="ECO:0000313" key="4">
    <source>
        <dbReference type="Proteomes" id="UP000789739"/>
    </source>
</evidence>
<dbReference type="OrthoDB" id="809632at2759"/>
<accession>A0A9N9GM70</accession>
<dbReference type="SUPFAM" id="SSF50129">
    <property type="entry name" value="GroES-like"/>
    <property type="match status" value="2"/>
</dbReference>
<dbReference type="AlphaFoldDB" id="A0A9N9GM70"/>
<reference evidence="3" key="1">
    <citation type="submission" date="2021-06" db="EMBL/GenBank/DDBJ databases">
        <authorList>
            <person name="Kallberg Y."/>
            <person name="Tangrot J."/>
            <person name="Rosling A."/>
        </authorList>
    </citation>
    <scope>NUCLEOTIDE SEQUENCE</scope>
    <source>
        <strain evidence="3">BR232B</strain>
    </source>
</reference>
<keyword evidence="1" id="KW-0560">Oxidoreductase</keyword>
<dbReference type="EMBL" id="CAJVPI010001421">
    <property type="protein sequence ID" value="CAG8611918.1"/>
    <property type="molecule type" value="Genomic_DNA"/>
</dbReference>
<feature type="domain" description="Enoyl reductase (ER)" evidence="2">
    <location>
        <begin position="26"/>
        <end position="345"/>
    </location>
</feature>
<name>A0A9N9GM70_9GLOM</name>
<comment type="caution">
    <text evidence="3">The sequence shown here is derived from an EMBL/GenBank/DDBJ whole genome shotgun (WGS) entry which is preliminary data.</text>
</comment>